<proteinExistence type="predicted"/>
<gene>
    <name evidence="1" type="ORF">SDC9_182972</name>
</gene>
<comment type="caution">
    <text evidence="1">The sequence shown here is derived from an EMBL/GenBank/DDBJ whole genome shotgun (WGS) entry which is preliminary data.</text>
</comment>
<evidence type="ECO:0000313" key="1">
    <source>
        <dbReference type="EMBL" id="MPN35474.1"/>
    </source>
</evidence>
<dbReference type="AntiFam" id="ANF00095">
    <property type="entry name" value="Shadow ORF (opposite ABC transporters)"/>
</dbReference>
<name>A0A645HH86_9ZZZZ</name>
<accession>A0A645HH86</accession>
<dbReference type="EMBL" id="VSSQ01089082">
    <property type="protein sequence ID" value="MPN35474.1"/>
    <property type="molecule type" value="Genomic_DNA"/>
</dbReference>
<organism evidence="1">
    <name type="scientific">bioreactor metagenome</name>
    <dbReference type="NCBI Taxonomy" id="1076179"/>
    <lineage>
        <taxon>unclassified sequences</taxon>
        <taxon>metagenomes</taxon>
        <taxon>ecological metagenomes</taxon>
    </lineage>
</organism>
<reference evidence="1" key="1">
    <citation type="submission" date="2019-08" db="EMBL/GenBank/DDBJ databases">
        <authorList>
            <person name="Kucharzyk K."/>
            <person name="Murdoch R.W."/>
            <person name="Higgins S."/>
            <person name="Loffler F."/>
        </authorList>
    </citation>
    <scope>NUCLEOTIDE SEQUENCE</scope>
</reference>
<dbReference type="AlphaFoldDB" id="A0A645HH86"/>
<protein>
    <submittedName>
        <fullName evidence="1">Uncharacterized protein</fullName>
    </submittedName>
</protein>
<sequence length="159" mass="17331">MGNMNDGNAIIPIELAHCFHDFLAAGRIQHGRRFIKDNALRPHGKDSGDGNALLLAAGQQVRRMLAEFVHPDFLSAFSTRWRISWGGIPRFSQPKATSSSTMVATIWLSGFWNTMPARERTSQVLAGLVASMESTQIPPRTGSSSALKCLASVDLPDPL</sequence>